<feature type="transmembrane region" description="Helical" evidence="1">
    <location>
        <begin position="103"/>
        <end position="122"/>
    </location>
</feature>
<gene>
    <name evidence="2" type="ORF">Fcan01_15784</name>
</gene>
<dbReference type="EMBL" id="LNIX01000010">
    <property type="protein sequence ID" value="OXA49238.1"/>
    <property type="molecule type" value="Genomic_DNA"/>
</dbReference>
<comment type="caution">
    <text evidence="2">The sequence shown here is derived from an EMBL/GenBank/DDBJ whole genome shotgun (WGS) entry which is preliminary data.</text>
</comment>
<name>A0A226DW26_FOLCA</name>
<evidence type="ECO:0000313" key="3">
    <source>
        <dbReference type="Proteomes" id="UP000198287"/>
    </source>
</evidence>
<protein>
    <submittedName>
        <fullName evidence="2">Uncharacterized protein</fullName>
    </submittedName>
</protein>
<feature type="transmembrane region" description="Helical" evidence="1">
    <location>
        <begin position="42"/>
        <end position="60"/>
    </location>
</feature>
<keyword evidence="1" id="KW-1133">Transmembrane helix</keyword>
<dbReference type="AlphaFoldDB" id="A0A226DW26"/>
<evidence type="ECO:0000313" key="2">
    <source>
        <dbReference type="EMBL" id="OXA49238.1"/>
    </source>
</evidence>
<keyword evidence="1" id="KW-0472">Membrane</keyword>
<dbReference type="Proteomes" id="UP000198287">
    <property type="component" value="Unassembled WGS sequence"/>
</dbReference>
<reference evidence="2 3" key="1">
    <citation type="submission" date="2015-12" db="EMBL/GenBank/DDBJ databases">
        <title>The genome of Folsomia candida.</title>
        <authorList>
            <person name="Faddeeva A."/>
            <person name="Derks M.F."/>
            <person name="Anvar Y."/>
            <person name="Smit S."/>
            <person name="Van Straalen N."/>
            <person name="Roelofs D."/>
        </authorList>
    </citation>
    <scope>NUCLEOTIDE SEQUENCE [LARGE SCALE GENOMIC DNA]</scope>
    <source>
        <strain evidence="2 3">VU population</strain>
        <tissue evidence="2">Whole body</tissue>
    </source>
</reference>
<sequence>MELTMILSDRGEFSLYNVIYCDYDIHPERFSFLIWVIPIKPLVWMLVLISIFGTCLVLWIHRKILLPPKHITSTGASPSDVFDIFSVPLRQDVSSSKGSIKDIFPFLFIFLSFSSVIILSEYEFFVTAELVVPEVPRKLDNLVEIIHQGFVLHSQIHPDAGTSAEIKVRETLKDDFVKWNISDRLNSSVKEVGRNQSEVVKLFSKSRPKFAMISRVLPFQAISLLRFVNIELKERYNCYLVENVVDKRTIYDDFATAIGERCKELMEKLREAGFYTLWEKWNGVAGDILFMLQRRKMAHNVLQTYFVNVSPYLNTLSNLAEKFTTLKKCVLDVHLFSDALTASGNNRHVLPKSISRGNDHITFWEDFLTHLVTFNGENSFVIENESSLNKSTFSTVFSSETFKPGDNFNYFPAVPGIELVSNFRFFNHACSKCAVTILLNYDSYRSVWKRIFLQQRNPFILRGSVNWGTVLLTSFESPYFHLHGITNDLAGSGRIFYLHVILMEEIKGKEDTRYNVIYCDYDIRPERFSFSIWVVPIKQMVWMFVFISVFIICLVLLIHRRILLNPKQMIATYIPLNDVFDIFSIIVRQDVSSSKGSIMYIFPILFILLSFSSLILLSEYEFFVTAELVVPEVSKKLDSLPEIIHQGFILHSRIHPDSGTYIEFEVRETMKNDFAKWNISHKLNSSVKEVGRSEWEVIKLFSKSRPQFAMILRSLPFQGILYLRLVNLQLKERYNCHLVTNVVDRRTIYDEFLIAIGARCKQLMDNLREAGFYIVWEKWMELAADISLMIERRQAVQGYSKMTADYISFTNLLSFQIVFGVLLMLATLIFGIEWLLAQMRKTRTHKIVRKTAKAIS</sequence>
<feature type="transmembrane region" description="Helical" evidence="1">
    <location>
        <begin position="540"/>
        <end position="558"/>
    </location>
</feature>
<proteinExistence type="predicted"/>
<organism evidence="2 3">
    <name type="scientific">Folsomia candida</name>
    <name type="common">Springtail</name>
    <dbReference type="NCBI Taxonomy" id="158441"/>
    <lineage>
        <taxon>Eukaryota</taxon>
        <taxon>Metazoa</taxon>
        <taxon>Ecdysozoa</taxon>
        <taxon>Arthropoda</taxon>
        <taxon>Hexapoda</taxon>
        <taxon>Collembola</taxon>
        <taxon>Entomobryomorpha</taxon>
        <taxon>Isotomoidea</taxon>
        <taxon>Isotomidae</taxon>
        <taxon>Proisotominae</taxon>
        <taxon>Folsomia</taxon>
    </lineage>
</organism>
<keyword evidence="1" id="KW-0812">Transmembrane</keyword>
<accession>A0A226DW26</accession>
<feature type="transmembrane region" description="Helical" evidence="1">
    <location>
        <begin position="812"/>
        <end position="836"/>
    </location>
</feature>
<keyword evidence="3" id="KW-1185">Reference proteome</keyword>
<evidence type="ECO:0000256" key="1">
    <source>
        <dbReference type="SAM" id="Phobius"/>
    </source>
</evidence>
<feature type="transmembrane region" description="Helical" evidence="1">
    <location>
        <begin position="599"/>
        <end position="617"/>
    </location>
</feature>